<dbReference type="Proteomes" id="UP000095282">
    <property type="component" value="Unplaced"/>
</dbReference>
<proteinExistence type="predicted"/>
<accession>A0A1I7UJX7</accession>
<sequence>MRTRIEETAEKKRNNLHILQVSIISSLKSENGQKKNKKEILDILSFGKRKYPARNDPTRKRKRNWEEKQLIVGEWRMKKMKI</sequence>
<dbReference type="AlphaFoldDB" id="A0A1I7UJX7"/>
<protein>
    <submittedName>
        <fullName evidence="2">Uncharacterized protein</fullName>
    </submittedName>
</protein>
<name>A0A1I7UJX7_9PELO</name>
<organism evidence="1 2">
    <name type="scientific">Caenorhabditis tropicalis</name>
    <dbReference type="NCBI Taxonomy" id="1561998"/>
    <lineage>
        <taxon>Eukaryota</taxon>
        <taxon>Metazoa</taxon>
        <taxon>Ecdysozoa</taxon>
        <taxon>Nematoda</taxon>
        <taxon>Chromadorea</taxon>
        <taxon>Rhabditida</taxon>
        <taxon>Rhabditina</taxon>
        <taxon>Rhabditomorpha</taxon>
        <taxon>Rhabditoidea</taxon>
        <taxon>Rhabditidae</taxon>
        <taxon>Peloderinae</taxon>
        <taxon>Caenorhabditis</taxon>
    </lineage>
</organism>
<evidence type="ECO:0000313" key="2">
    <source>
        <dbReference type="WBParaSite" id="Csp11.Scaffold630.g16712.t1"/>
    </source>
</evidence>
<dbReference type="WBParaSite" id="Csp11.Scaffold630.g16712.t1">
    <property type="protein sequence ID" value="Csp11.Scaffold630.g16712.t1"/>
    <property type="gene ID" value="Csp11.Scaffold630.g16712"/>
</dbReference>
<reference evidence="2" key="1">
    <citation type="submission" date="2016-11" db="UniProtKB">
        <authorList>
            <consortium name="WormBaseParasite"/>
        </authorList>
    </citation>
    <scope>IDENTIFICATION</scope>
</reference>
<evidence type="ECO:0000313" key="1">
    <source>
        <dbReference type="Proteomes" id="UP000095282"/>
    </source>
</evidence>
<keyword evidence="1" id="KW-1185">Reference proteome</keyword>